<feature type="chain" id="PRO_5038740426" evidence="2">
    <location>
        <begin position="21"/>
        <end position="101"/>
    </location>
</feature>
<accession>A0A0F7VTC2</accession>
<sequence>MITRSRQVALVLTAVLAAGAACQARDRDPSGRSAPPAADAGFTLVASGDVLPHDSITDRAAFGAGGTGHGFRPVLAGVRPVVSGADVTPRHTTCRPDGRGR</sequence>
<feature type="region of interest" description="Disordered" evidence="1">
    <location>
        <begin position="82"/>
        <end position="101"/>
    </location>
</feature>
<gene>
    <name evidence="3" type="primary">sle_07180</name>
    <name evidence="4" type="ORF">ACH49_20195</name>
</gene>
<evidence type="ECO:0000256" key="2">
    <source>
        <dbReference type="SAM" id="SignalP"/>
    </source>
</evidence>
<dbReference type="KEGG" id="sle:sle_07180"/>
<proteinExistence type="predicted"/>
<dbReference type="Proteomes" id="UP000037274">
    <property type="component" value="Unassembled WGS sequence"/>
</dbReference>
<dbReference type="EMBL" id="LN831790">
    <property type="protein sequence ID" value="CQR60181.1"/>
    <property type="molecule type" value="Genomic_DNA"/>
</dbReference>
<keyword evidence="6" id="KW-1185">Reference proteome</keyword>
<evidence type="ECO:0000313" key="6">
    <source>
        <dbReference type="Proteomes" id="UP000037274"/>
    </source>
</evidence>
<reference evidence="3 5" key="1">
    <citation type="submission" date="2015-02" db="EMBL/GenBank/DDBJ databases">
        <authorList>
            <person name="Gomez-Escribano P.J."/>
        </authorList>
    </citation>
    <scope>NUCLEOTIDE SEQUENCE [LARGE SCALE GENOMIC DNA]</scope>
    <source>
        <strain evidence="3">C34</strain>
        <strain evidence="5">C34 (DSM 42122 / NRRL B-24963)</strain>
    </source>
</reference>
<dbReference type="EMBL" id="LFEH01000076">
    <property type="protein sequence ID" value="KMS77561.1"/>
    <property type="molecule type" value="Genomic_DNA"/>
</dbReference>
<keyword evidence="3" id="KW-0449">Lipoprotein</keyword>
<evidence type="ECO:0000256" key="1">
    <source>
        <dbReference type="SAM" id="MobiDB-lite"/>
    </source>
</evidence>
<keyword evidence="2" id="KW-0732">Signal</keyword>
<dbReference type="PROSITE" id="PS51257">
    <property type="entry name" value="PROKAR_LIPOPROTEIN"/>
    <property type="match status" value="1"/>
</dbReference>
<dbReference type="AlphaFoldDB" id="A0A0F7VTC2"/>
<name>A0A0F7VTC2_STRLW</name>
<evidence type="ECO:0000313" key="3">
    <source>
        <dbReference type="EMBL" id="CQR60181.1"/>
    </source>
</evidence>
<dbReference type="PATRIC" id="fig|1437453.5.peg.5944"/>
<evidence type="ECO:0000313" key="4">
    <source>
        <dbReference type="EMBL" id="KMS77561.1"/>
    </source>
</evidence>
<reference evidence="4 6" key="2">
    <citation type="submission" date="2015-06" db="EMBL/GenBank/DDBJ databases">
        <title>Draft genome sequence of Streptomyces leeuwenhoekii C58, which produces the novel lasso peptide, chaxapeptin.</title>
        <authorList>
            <person name="Yi Y."/>
            <person name="Hai D."/>
            <person name="Jaspars M."/>
            <person name="Sheng H."/>
            <person name="Rateb M.E."/>
            <person name="Bull A."/>
            <person name="Goodfellow M."/>
            <person name="Asenjo J.A."/>
            <person name="Ebel R."/>
        </authorList>
    </citation>
    <scope>NUCLEOTIDE SEQUENCE [LARGE SCALE GENOMIC DNA]</scope>
    <source>
        <strain evidence="4 6">C58</strain>
    </source>
</reference>
<protein>
    <submittedName>
        <fullName evidence="3">Lipoprotein</fullName>
    </submittedName>
</protein>
<organism evidence="3 5">
    <name type="scientific">Streptomyces leeuwenhoekii</name>
    <dbReference type="NCBI Taxonomy" id="1437453"/>
    <lineage>
        <taxon>Bacteria</taxon>
        <taxon>Bacillati</taxon>
        <taxon>Actinomycetota</taxon>
        <taxon>Actinomycetes</taxon>
        <taxon>Kitasatosporales</taxon>
        <taxon>Streptomycetaceae</taxon>
        <taxon>Streptomyces</taxon>
    </lineage>
</organism>
<dbReference type="Proteomes" id="UP000035016">
    <property type="component" value="Chromosome Chromosome"/>
</dbReference>
<evidence type="ECO:0000313" key="5">
    <source>
        <dbReference type="Proteomes" id="UP000035016"/>
    </source>
</evidence>
<feature type="signal peptide" evidence="2">
    <location>
        <begin position="1"/>
        <end position="20"/>
    </location>
</feature>